<dbReference type="EMBL" id="JYDS01000424">
    <property type="protein sequence ID" value="KRZ07163.1"/>
    <property type="molecule type" value="Genomic_DNA"/>
</dbReference>
<name>A0A0V1H9E8_TRIPS</name>
<evidence type="ECO:0000313" key="5">
    <source>
        <dbReference type="Proteomes" id="UP000054805"/>
    </source>
</evidence>
<gene>
    <name evidence="1" type="ORF">T4A_10636</name>
    <name evidence="2" type="ORF">T4B_10236</name>
    <name evidence="3" type="ORF">T4C_8471</name>
</gene>
<sequence>MGQVPFGLPLSRHIAHGPGSICTTSDAFTPFQTFAFFKAIRRVEDFLPWKAPIHPNSCTTPMGRDTHFENPSPILIQKKLADVNQPGFAILDTQCAARERSSKNSRAQMQPITQVIRCSESVWTSKDHLKGLSDTVAKVLIEKYISYFGEPEYLHQGRLFEARVDHELCYLFHIKKTQSTPYYPQWILLKDSMAHTKEGQGNAAELHLTYE</sequence>
<dbReference type="Proteomes" id="UP000054632">
    <property type="component" value="Unassembled WGS sequence"/>
</dbReference>
<dbReference type="Proteomes" id="UP000054826">
    <property type="component" value="Unassembled WGS sequence"/>
</dbReference>
<evidence type="ECO:0000313" key="1">
    <source>
        <dbReference type="EMBL" id="KRY76939.1"/>
    </source>
</evidence>
<comment type="caution">
    <text evidence="2">The sequence shown here is derived from an EMBL/GenBank/DDBJ whole genome shotgun (WGS) entry which is preliminary data.</text>
</comment>
<evidence type="ECO:0000313" key="3">
    <source>
        <dbReference type="EMBL" id="KRZ45133.1"/>
    </source>
</evidence>
<proteinExistence type="predicted"/>
<evidence type="ECO:0000313" key="2">
    <source>
        <dbReference type="EMBL" id="KRZ07163.1"/>
    </source>
</evidence>
<keyword evidence="5" id="KW-1185">Reference proteome</keyword>
<organism evidence="2 5">
    <name type="scientific">Trichinella pseudospiralis</name>
    <name type="common">Parasitic roundworm</name>
    <dbReference type="NCBI Taxonomy" id="6337"/>
    <lineage>
        <taxon>Eukaryota</taxon>
        <taxon>Metazoa</taxon>
        <taxon>Ecdysozoa</taxon>
        <taxon>Nematoda</taxon>
        <taxon>Enoplea</taxon>
        <taxon>Dorylaimia</taxon>
        <taxon>Trichinellida</taxon>
        <taxon>Trichinellidae</taxon>
        <taxon>Trichinella</taxon>
    </lineage>
</organism>
<protein>
    <submittedName>
        <fullName evidence="2">Uncharacterized protein</fullName>
    </submittedName>
</protein>
<reference evidence="4 5" key="1">
    <citation type="submission" date="2015-01" db="EMBL/GenBank/DDBJ databases">
        <title>Evolution of Trichinella species and genotypes.</title>
        <authorList>
            <person name="Korhonen P.K."/>
            <person name="Edoardo P."/>
            <person name="Giuseppe L.R."/>
            <person name="Gasser R.B."/>
        </authorList>
    </citation>
    <scope>NUCLEOTIDE SEQUENCE [LARGE SCALE GENOMIC DNA]</scope>
    <source>
        <strain evidence="1">ISS13</strain>
        <strain evidence="3">ISS176</strain>
        <strain evidence="2">ISS588</strain>
    </source>
</reference>
<dbReference type="EMBL" id="JYDV01000003">
    <property type="protein sequence ID" value="KRZ45133.1"/>
    <property type="molecule type" value="Genomic_DNA"/>
</dbReference>
<dbReference type="EMBL" id="JYDR01000009">
    <property type="protein sequence ID" value="KRY76939.1"/>
    <property type="molecule type" value="Genomic_DNA"/>
</dbReference>
<dbReference type="AlphaFoldDB" id="A0A0V1H9E8"/>
<dbReference type="Proteomes" id="UP000054805">
    <property type="component" value="Unassembled WGS sequence"/>
</dbReference>
<accession>A0A0V1H9E8</accession>
<evidence type="ECO:0000313" key="4">
    <source>
        <dbReference type="Proteomes" id="UP000054632"/>
    </source>
</evidence>